<dbReference type="PANTHER" id="PTHR33755">
    <property type="entry name" value="TOXIN PARE1-RELATED"/>
    <property type="match status" value="1"/>
</dbReference>
<protein>
    <submittedName>
        <fullName evidence="3">Plasmid stabilization protein</fullName>
    </submittedName>
</protein>
<dbReference type="OrthoDB" id="514150at2"/>
<dbReference type="EMBL" id="ANNX02000047">
    <property type="protein sequence ID" value="KYC36613.1"/>
    <property type="molecule type" value="Genomic_DNA"/>
</dbReference>
<evidence type="ECO:0000313" key="4">
    <source>
        <dbReference type="Proteomes" id="UP000076925"/>
    </source>
</evidence>
<accession>A0A139WW13</accession>
<gene>
    <name evidence="3" type="ORF">WA1_43800</name>
</gene>
<keyword evidence="4" id="KW-1185">Reference proteome</keyword>
<sequence>MAYRVVWSPKALEDVDAIAAYIFRDSASYAATVVQRILDSSRKLSQLPISGPMVPEFNDGSIRELFAYTYRIIYQIQGNTVTIAAVIHGKRLLAQAHLETDEQDDRASKKYEL</sequence>
<dbReference type="RefSeq" id="WP_017744635.1">
    <property type="nucleotide sequence ID" value="NZ_KQ976354.1"/>
</dbReference>
<dbReference type="InterPro" id="IPR035093">
    <property type="entry name" value="RelE/ParE_toxin_dom_sf"/>
</dbReference>
<keyword evidence="2" id="KW-1277">Toxin-antitoxin system</keyword>
<evidence type="ECO:0000256" key="1">
    <source>
        <dbReference type="ARBA" id="ARBA00006226"/>
    </source>
</evidence>
<dbReference type="Proteomes" id="UP000076925">
    <property type="component" value="Unassembled WGS sequence"/>
</dbReference>
<dbReference type="Gene3D" id="3.30.2310.20">
    <property type="entry name" value="RelE-like"/>
    <property type="match status" value="1"/>
</dbReference>
<organism evidence="3 4">
    <name type="scientific">Scytonema hofmannii PCC 7110</name>
    <dbReference type="NCBI Taxonomy" id="128403"/>
    <lineage>
        <taxon>Bacteria</taxon>
        <taxon>Bacillati</taxon>
        <taxon>Cyanobacteriota</taxon>
        <taxon>Cyanophyceae</taxon>
        <taxon>Nostocales</taxon>
        <taxon>Scytonemataceae</taxon>
        <taxon>Scytonema</taxon>
    </lineage>
</organism>
<comment type="caution">
    <text evidence="3">The sequence shown here is derived from an EMBL/GenBank/DDBJ whole genome shotgun (WGS) entry which is preliminary data.</text>
</comment>
<reference evidence="3 4" key="1">
    <citation type="journal article" date="2013" name="Genome Biol. Evol.">
        <title>Genomes of Stigonematalean cyanobacteria (subsection V) and the evolution of oxygenic photosynthesis from prokaryotes to plastids.</title>
        <authorList>
            <person name="Dagan T."/>
            <person name="Roettger M."/>
            <person name="Stucken K."/>
            <person name="Landan G."/>
            <person name="Koch R."/>
            <person name="Major P."/>
            <person name="Gould S.B."/>
            <person name="Goremykin V.V."/>
            <person name="Rippka R."/>
            <person name="Tandeau de Marsac N."/>
            <person name="Gugger M."/>
            <person name="Lockhart P.J."/>
            <person name="Allen J.F."/>
            <person name="Brune I."/>
            <person name="Maus I."/>
            <person name="Puhler A."/>
            <person name="Martin W.F."/>
        </authorList>
    </citation>
    <scope>NUCLEOTIDE SEQUENCE [LARGE SCALE GENOMIC DNA]</scope>
    <source>
        <strain evidence="3 4">PCC 7110</strain>
    </source>
</reference>
<comment type="similarity">
    <text evidence="1">Belongs to the RelE toxin family.</text>
</comment>
<dbReference type="AlphaFoldDB" id="A0A139WW13"/>
<name>A0A139WW13_9CYAN</name>
<dbReference type="PANTHER" id="PTHR33755:SF5">
    <property type="entry name" value="TYPE II TOXIN-ANTITOXIN SYSTEM RELE_PARE FAMILY TOXIN"/>
    <property type="match status" value="1"/>
</dbReference>
<dbReference type="InterPro" id="IPR051803">
    <property type="entry name" value="TA_system_RelE-like_toxin"/>
</dbReference>
<dbReference type="STRING" id="128403.WA1_43800"/>
<dbReference type="Pfam" id="PF05016">
    <property type="entry name" value="ParE_toxin"/>
    <property type="match status" value="1"/>
</dbReference>
<proteinExistence type="inferred from homology"/>
<evidence type="ECO:0000256" key="2">
    <source>
        <dbReference type="ARBA" id="ARBA00022649"/>
    </source>
</evidence>
<evidence type="ECO:0000313" key="3">
    <source>
        <dbReference type="EMBL" id="KYC36613.1"/>
    </source>
</evidence>
<dbReference type="InterPro" id="IPR007712">
    <property type="entry name" value="RelE/ParE_toxin"/>
</dbReference>
<dbReference type="SUPFAM" id="SSF143011">
    <property type="entry name" value="RelE-like"/>
    <property type="match status" value="1"/>
</dbReference>